<keyword evidence="2" id="KW-1185">Reference proteome</keyword>
<dbReference type="RefSeq" id="WP_120469618.1">
    <property type="nucleotide sequence ID" value="NZ_CATAJS010000013.1"/>
</dbReference>
<evidence type="ECO:0000313" key="1">
    <source>
        <dbReference type="EMBL" id="RKI91383.1"/>
    </source>
</evidence>
<evidence type="ECO:0008006" key="3">
    <source>
        <dbReference type="Google" id="ProtNLM"/>
    </source>
</evidence>
<evidence type="ECO:0000313" key="2">
    <source>
        <dbReference type="Proteomes" id="UP000280696"/>
    </source>
</evidence>
<dbReference type="Proteomes" id="UP000280696">
    <property type="component" value="Unassembled WGS sequence"/>
</dbReference>
<dbReference type="EMBL" id="RAYQ01000010">
    <property type="protein sequence ID" value="RKI91383.1"/>
    <property type="molecule type" value="Genomic_DNA"/>
</dbReference>
<name>A0A3A9AV38_9FIRM</name>
<comment type="caution">
    <text evidence="1">The sequence shown here is derived from an EMBL/GenBank/DDBJ whole genome shotgun (WGS) entry which is preliminary data.</text>
</comment>
<dbReference type="AlphaFoldDB" id="A0A3A9AV38"/>
<accession>A0A3A9AV38</accession>
<protein>
    <recommendedName>
        <fullName evidence="3">DUF4860 domain-containing protein</fullName>
    </recommendedName>
</protein>
<organism evidence="1 2">
    <name type="scientific">Parablautia intestinalis</name>
    <dbReference type="NCBI Taxonomy" id="2320100"/>
    <lineage>
        <taxon>Bacteria</taxon>
        <taxon>Bacillati</taxon>
        <taxon>Bacillota</taxon>
        <taxon>Clostridia</taxon>
        <taxon>Lachnospirales</taxon>
        <taxon>Lachnospiraceae</taxon>
        <taxon>Parablautia</taxon>
    </lineage>
</organism>
<sequence>MNNKRRFFPPATGGISLLVSFAVLCLTVFALLSLATVQANGRLMDASVQAVADYYAADCEAMDILALLRSGTVPEGVETAGDVYFYSCPISGTQDLMVEVRLQGADYTILRWQAVSNQDVTLEDGLNVWDGGLDF</sequence>
<proteinExistence type="predicted"/>
<gene>
    <name evidence="1" type="ORF">D7V94_10840</name>
</gene>
<dbReference type="OrthoDB" id="2047533at2"/>
<reference evidence="1 2" key="1">
    <citation type="submission" date="2018-09" db="EMBL/GenBank/DDBJ databases">
        <title>Murine metabolic-syndrome-specific gut microbial biobank.</title>
        <authorList>
            <person name="Liu C."/>
        </authorList>
    </citation>
    <scope>NUCLEOTIDE SEQUENCE [LARGE SCALE GENOMIC DNA]</scope>
    <source>
        <strain evidence="1 2">0.1xD8-82</strain>
    </source>
</reference>